<evidence type="ECO:0000313" key="3">
    <source>
        <dbReference type="Proteomes" id="UP000265618"/>
    </source>
</evidence>
<keyword evidence="3" id="KW-1185">Reference proteome</keyword>
<gene>
    <name evidence="2" type="ORF">KIPB_007529</name>
</gene>
<feature type="compositionally biased region" description="Basic and acidic residues" evidence="1">
    <location>
        <begin position="265"/>
        <end position="289"/>
    </location>
</feature>
<feature type="non-terminal residue" evidence="2">
    <location>
        <position position="1"/>
    </location>
</feature>
<name>A0A9K3GK30_9EUKA</name>
<comment type="caution">
    <text evidence="2">The sequence shown here is derived from an EMBL/GenBank/DDBJ whole genome shotgun (WGS) entry which is preliminary data.</text>
</comment>
<evidence type="ECO:0000256" key="1">
    <source>
        <dbReference type="SAM" id="MobiDB-lite"/>
    </source>
</evidence>
<feature type="region of interest" description="Disordered" evidence="1">
    <location>
        <begin position="156"/>
        <end position="213"/>
    </location>
</feature>
<organism evidence="2 3">
    <name type="scientific">Kipferlia bialata</name>
    <dbReference type="NCBI Taxonomy" id="797122"/>
    <lineage>
        <taxon>Eukaryota</taxon>
        <taxon>Metamonada</taxon>
        <taxon>Carpediemonas-like organisms</taxon>
        <taxon>Kipferlia</taxon>
    </lineage>
</organism>
<accession>A0A9K3GK30</accession>
<protein>
    <submittedName>
        <fullName evidence="2">Uncharacterized protein</fullName>
    </submittedName>
</protein>
<reference evidence="2 3" key="1">
    <citation type="journal article" date="2018" name="PLoS ONE">
        <title>The draft genome of Kipferlia bialata reveals reductive genome evolution in fornicate parasites.</title>
        <authorList>
            <person name="Tanifuji G."/>
            <person name="Takabayashi S."/>
            <person name="Kume K."/>
            <person name="Takagi M."/>
            <person name="Nakayama T."/>
            <person name="Kamikawa R."/>
            <person name="Inagaki Y."/>
            <person name="Hashimoto T."/>
        </authorList>
    </citation>
    <scope>NUCLEOTIDE SEQUENCE [LARGE SCALE GENOMIC DNA]</scope>
    <source>
        <strain evidence="2">NY0173</strain>
    </source>
</reference>
<dbReference type="Proteomes" id="UP000265618">
    <property type="component" value="Unassembled WGS sequence"/>
</dbReference>
<evidence type="ECO:0000313" key="2">
    <source>
        <dbReference type="EMBL" id="GIQ85798.1"/>
    </source>
</evidence>
<proteinExistence type="predicted"/>
<sequence>MPQYPLNKSVEAVVSGLLDDISVGDNQASRADGAVAELLRQEDISLAVLDRIITRTQDTLSGTTPGPRPVDSVSHAVPLLSLLLKVVLDESFMGVVLAHKHRLCGMLASFTRQRERERDEHWDRPADTLDRDTEAERAREHVFLHLIADKVERLSESDMSLSLHPTPAVTQRPGDRERETSPVGMMSRTLSEFDERSDAESEGEGGAEGERPRETFISRSLSVAMPHSMLGLLAPLQEREKREAPEPEAEEAEEAEAMPRNRSHLRLDTVREEERERGEREALVQERERAKGRRAPSELPLCLWAPFNLSTFIYPAQAGTATVPLPTLESVSIGTASHVHTITQGDLEEGIAVRRAVHLRQTGQAVKEPMPSIKEIRSYARGPLPSASVTPRDTREDGLPIVRPSLHHFIDRTNEGIPKATVYAALRLYLRPPLEPFDPADIVLEGVLNRAPIEEGSPAHTALVQRGQALWNQQALEYDRQKELAVTVLSRSCAAHLLTPPKAATLSGDHTEEDVLMPPQARSVRALLVKIARASPFPALSLLTCIRQVAQRMCTAAEEGHTNVGLGGETLGHRINRSRCFVCLVAVLDAALVRGEASTSFWTSAHAELFSTLKYIRTETETEGEMDAMAGLDLDMLCLVPPRSVSAMLLRAQCLSIPRADIM</sequence>
<dbReference type="EMBL" id="BDIP01002143">
    <property type="protein sequence ID" value="GIQ85798.1"/>
    <property type="molecule type" value="Genomic_DNA"/>
</dbReference>
<dbReference type="AlphaFoldDB" id="A0A9K3GK30"/>
<feature type="compositionally biased region" description="Acidic residues" evidence="1">
    <location>
        <begin position="246"/>
        <end position="256"/>
    </location>
</feature>
<feature type="region of interest" description="Disordered" evidence="1">
    <location>
        <begin position="237"/>
        <end position="289"/>
    </location>
</feature>